<feature type="non-terminal residue" evidence="2">
    <location>
        <position position="1"/>
    </location>
</feature>
<gene>
    <name evidence="2" type="ORF">VN97_g11449</name>
</gene>
<dbReference type="AlphaFoldDB" id="A0AAI9T7X4"/>
<evidence type="ECO:0000313" key="2">
    <source>
        <dbReference type="EMBL" id="KAJ9482003.1"/>
    </source>
</evidence>
<dbReference type="Proteomes" id="UP001227192">
    <property type="component" value="Unassembled WGS sequence"/>
</dbReference>
<dbReference type="EMBL" id="LACB01000640">
    <property type="protein sequence ID" value="KAJ9482003.1"/>
    <property type="molecule type" value="Genomic_DNA"/>
</dbReference>
<reference evidence="2" key="1">
    <citation type="submission" date="2015-06" db="EMBL/GenBank/DDBJ databases">
        <authorList>
            <person name="Nguyen H."/>
        </authorList>
    </citation>
    <scope>NUCLEOTIDE SEQUENCE</scope>
    <source>
        <strain evidence="2">DAOM 180753</strain>
    </source>
</reference>
<proteinExistence type="predicted"/>
<keyword evidence="3" id="KW-1185">Reference proteome</keyword>
<evidence type="ECO:0000256" key="1">
    <source>
        <dbReference type="SAM" id="MobiDB-lite"/>
    </source>
</evidence>
<organism evidence="2 3">
    <name type="scientific">Penicillium thymicola</name>
    <dbReference type="NCBI Taxonomy" id="293382"/>
    <lineage>
        <taxon>Eukaryota</taxon>
        <taxon>Fungi</taxon>
        <taxon>Dikarya</taxon>
        <taxon>Ascomycota</taxon>
        <taxon>Pezizomycotina</taxon>
        <taxon>Eurotiomycetes</taxon>
        <taxon>Eurotiomycetidae</taxon>
        <taxon>Eurotiales</taxon>
        <taxon>Aspergillaceae</taxon>
        <taxon>Penicillium</taxon>
    </lineage>
</organism>
<reference evidence="2" key="2">
    <citation type="journal article" date="2016" name="Fungal Biol.">
        <title>Ochratoxin A production by Penicillium thymicola.</title>
        <authorList>
            <person name="Nguyen H.D.T."/>
            <person name="McMullin D.R."/>
            <person name="Ponomareva E."/>
            <person name="Riley R."/>
            <person name="Pomraning K.R."/>
            <person name="Baker S.E."/>
            <person name="Seifert K.A."/>
        </authorList>
    </citation>
    <scope>NUCLEOTIDE SEQUENCE</scope>
    <source>
        <strain evidence="2">DAOM 180753</strain>
    </source>
</reference>
<feature type="region of interest" description="Disordered" evidence="1">
    <location>
        <begin position="1"/>
        <end position="24"/>
    </location>
</feature>
<feature type="compositionally biased region" description="Basic and acidic residues" evidence="1">
    <location>
        <begin position="10"/>
        <end position="24"/>
    </location>
</feature>
<evidence type="ECO:0000313" key="3">
    <source>
        <dbReference type="Proteomes" id="UP001227192"/>
    </source>
</evidence>
<accession>A0AAI9T7X4</accession>
<protein>
    <submittedName>
        <fullName evidence="2">Uncharacterized protein</fullName>
    </submittedName>
</protein>
<sequence length="24" mass="2642">GVVTSNGYRNETEAGVRADDQHEH</sequence>
<name>A0AAI9T7X4_PENTH</name>
<comment type="caution">
    <text evidence="2">The sequence shown here is derived from an EMBL/GenBank/DDBJ whole genome shotgun (WGS) entry which is preliminary data.</text>
</comment>